<organism evidence="9 10">
    <name type="scientific">Nocardia otitidiscaviarum</name>
    <dbReference type="NCBI Taxonomy" id="1823"/>
    <lineage>
        <taxon>Bacteria</taxon>
        <taxon>Bacillati</taxon>
        <taxon>Actinomycetota</taxon>
        <taxon>Actinomycetes</taxon>
        <taxon>Mycobacteriales</taxon>
        <taxon>Nocardiaceae</taxon>
        <taxon>Nocardia</taxon>
    </lineage>
</organism>
<evidence type="ECO:0000313" key="9">
    <source>
        <dbReference type="EMBL" id="QDP82378.1"/>
    </source>
</evidence>
<evidence type="ECO:0000256" key="1">
    <source>
        <dbReference type="ARBA" id="ARBA00004418"/>
    </source>
</evidence>
<comment type="similarity">
    <text evidence="2">Belongs to the bacterial solute-binding protein SsuA/TauA family.</text>
</comment>
<dbReference type="PANTHER" id="PTHR30024:SF48">
    <property type="entry name" value="ABC TRANSPORTER SUBSTRATE-BINDING PROTEIN"/>
    <property type="match status" value="1"/>
</dbReference>
<comment type="function">
    <text evidence="5">Part of a binding-protein-dependent transport system for aliphatic sulfonates. Putative binding protein.</text>
</comment>
<dbReference type="CDD" id="cd13558">
    <property type="entry name" value="PBP2_SsuA_like_2"/>
    <property type="match status" value="1"/>
</dbReference>
<dbReference type="GO" id="GO:0042597">
    <property type="term" value="C:periplasmic space"/>
    <property type="evidence" value="ECO:0007669"/>
    <property type="project" value="UniProtKB-SubCell"/>
</dbReference>
<name>A0A516NU05_9NOCA</name>
<keyword evidence="4 7" id="KW-0732">Signal</keyword>
<proteinExistence type="inferred from homology"/>
<dbReference type="GeneID" id="80336641"/>
<accession>A0A516NU05</accession>
<feature type="domain" description="Solute-binding protein family 3/N-terminal" evidence="8">
    <location>
        <begin position="42"/>
        <end position="257"/>
    </location>
</feature>
<evidence type="ECO:0000256" key="5">
    <source>
        <dbReference type="ARBA" id="ARBA00055538"/>
    </source>
</evidence>
<sequence length="332" mass="34418">MTTRRLAAVLALATALVTACGGTDPNGDALRPDGSVDLSAVTLRIGDQKGTGTQALLAAAGELQDIPYRIEWSQYTSGPPMLEAINAGAVDIGGVGNAPPVFAAAAGAGIRIVSAYLIGTGGQAIVVPRDSPLRDPKDLRGKKIAVAKGSSAHHHLLSVLTAAGLGFADIEPQYLQPADALAALSTGRVDAWASWDPYTAQAQQQADARILVDGNGYVPGDSFYVAGRRALDSPATTAALRDLLARIARAHAWVNGDTEAWATTFAQVTGLPVEVTRLAVARAPYRDHPIDDATVAAEQQVADAFAAAGLIPERIAIADFVDTRFNDLLTPA</sequence>
<evidence type="ECO:0000256" key="6">
    <source>
        <dbReference type="ARBA" id="ARBA00070228"/>
    </source>
</evidence>
<dbReference type="Gene3D" id="3.40.190.10">
    <property type="entry name" value="Periplasmic binding protein-like II"/>
    <property type="match status" value="2"/>
</dbReference>
<feature type="chain" id="PRO_5039092064" description="Putative aliphatic sulfonates-binding protein" evidence="7">
    <location>
        <begin position="20"/>
        <end position="332"/>
    </location>
</feature>
<dbReference type="Proteomes" id="UP000317039">
    <property type="component" value="Chromosome"/>
</dbReference>
<dbReference type="RefSeq" id="WP_143983227.1">
    <property type="nucleotide sequence ID" value="NZ_CP041695.1"/>
</dbReference>
<dbReference type="NCBIfam" id="TIGR01728">
    <property type="entry name" value="SsuA_fam"/>
    <property type="match status" value="1"/>
</dbReference>
<evidence type="ECO:0000256" key="7">
    <source>
        <dbReference type="SAM" id="SignalP"/>
    </source>
</evidence>
<protein>
    <recommendedName>
        <fullName evidence="6">Putative aliphatic sulfonates-binding protein</fullName>
    </recommendedName>
</protein>
<dbReference type="SMART" id="SM00062">
    <property type="entry name" value="PBPb"/>
    <property type="match status" value="1"/>
</dbReference>
<dbReference type="InterPro" id="IPR010067">
    <property type="entry name" value="ABC_SsuA_sub-bd"/>
</dbReference>
<dbReference type="GO" id="GO:0016020">
    <property type="term" value="C:membrane"/>
    <property type="evidence" value="ECO:0007669"/>
    <property type="project" value="InterPro"/>
</dbReference>
<keyword evidence="3" id="KW-0813">Transport</keyword>
<dbReference type="Pfam" id="PF09084">
    <property type="entry name" value="NMT1"/>
    <property type="match status" value="1"/>
</dbReference>
<dbReference type="SUPFAM" id="SSF53850">
    <property type="entry name" value="Periplasmic binding protein-like II"/>
    <property type="match status" value="1"/>
</dbReference>
<dbReference type="KEGG" id="nod:FOH10_30260"/>
<evidence type="ECO:0000313" key="10">
    <source>
        <dbReference type="Proteomes" id="UP000317039"/>
    </source>
</evidence>
<evidence type="ECO:0000256" key="3">
    <source>
        <dbReference type="ARBA" id="ARBA00022448"/>
    </source>
</evidence>
<reference evidence="9 10" key="1">
    <citation type="submission" date="2019-07" db="EMBL/GenBank/DDBJ databases">
        <title>Complete Genome Sequence and Methylome Analysis of Nocardia otitidis-caviarum NEB252.</title>
        <authorList>
            <person name="Fomenkov A."/>
            <person name="Anton B.P."/>
            <person name="Vincze T."/>
            <person name="Roberts R.J."/>
        </authorList>
    </citation>
    <scope>NUCLEOTIDE SEQUENCE [LARGE SCALE GENOMIC DNA]</scope>
    <source>
        <strain evidence="9 10">NEB252</strain>
    </source>
</reference>
<comment type="subcellular location">
    <subcellularLocation>
        <location evidence="1">Periplasm</location>
    </subcellularLocation>
</comment>
<evidence type="ECO:0000256" key="2">
    <source>
        <dbReference type="ARBA" id="ARBA00010742"/>
    </source>
</evidence>
<dbReference type="EMBL" id="CP041695">
    <property type="protein sequence ID" value="QDP82378.1"/>
    <property type="molecule type" value="Genomic_DNA"/>
</dbReference>
<evidence type="ECO:0000256" key="4">
    <source>
        <dbReference type="ARBA" id="ARBA00022729"/>
    </source>
</evidence>
<dbReference type="PANTHER" id="PTHR30024">
    <property type="entry name" value="ALIPHATIC SULFONATES-BINDING PROTEIN-RELATED"/>
    <property type="match status" value="1"/>
</dbReference>
<feature type="signal peptide" evidence="7">
    <location>
        <begin position="1"/>
        <end position="19"/>
    </location>
</feature>
<dbReference type="InterPro" id="IPR015168">
    <property type="entry name" value="SsuA/THI5"/>
</dbReference>
<dbReference type="FunFam" id="3.40.190.10:FF:000050">
    <property type="entry name" value="Sulfonate ABC transporter substrate-binding protein"/>
    <property type="match status" value="1"/>
</dbReference>
<dbReference type="AlphaFoldDB" id="A0A516NU05"/>
<dbReference type="GO" id="GO:0042626">
    <property type="term" value="F:ATPase-coupled transmembrane transporter activity"/>
    <property type="evidence" value="ECO:0007669"/>
    <property type="project" value="InterPro"/>
</dbReference>
<dbReference type="InterPro" id="IPR001638">
    <property type="entry name" value="Solute-binding_3/MltF_N"/>
</dbReference>
<evidence type="ECO:0000259" key="8">
    <source>
        <dbReference type="SMART" id="SM00062"/>
    </source>
</evidence>
<gene>
    <name evidence="9" type="ORF">FOH10_30260</name>
</gene>
<dbReference type="PROSITE" id="PS51257">
    <property type="entry name" value="PROKAR_LIPOPROTEIN"/>
    <property type="match status" value="1"/>
</dbReference>